<evidence type="ECO:0000313" key="4">
    <source>
        <dbReference type="Proteomes" id="UP000789706"/>
    </source>
</evidence>
<reference evidence="3" key="1">
    <citation type="submission" date="2021-06" db="EMBL/GenBank/DDBJ databases">
        <authorList>
            <person name="Kallberg Y."/>
            <person name="Tangrot J."/>
            <person name="Rosling A."/>
        </authorList>
    </citation>
    <scope>NUCLEOTIDE SEQUENCE</scope>
    <source>
        <strain evidence="3">AZ414A</strain>
    </source>
</reference>
<feature type="domain" description="SET" evidence="2">
    <location>
        <begin position="174"/>
        <end position="292"/>
    </location>
</feature>
<keyword evidence="1" id="KW-0812">Transmembrane</keyword>
<keyword evidence="1" id="KW-0472">Membrane</keyword>
<sequence>MSKKSKEESSWFFKSQEISITLSFTPFAALSFLALLLSLLIAYYKYTEILYYDIYVNDNDDKISWIKIANKYENEYIKNTDEENIPLDNGAFVYRHIYMDEFKSEFNIEPINFTIIDPSIADLIKNHNLTYRLRNKSKENSELIEEIFRYTKIYSSVVEDIKYKVGNGTYVDDRRVYVRWVDDFFRFGLFAGREFNKGDVIGVYAGIITLAAADNEYAWEFNYIVDVKDDNGEKIHVCVNAKNSGNYLRFANHLDNERNGDQIYIVYDDIWYILYIAQERIKPHEQIFVYYGSEYWADREKY</sequence>
<keyword evidence="1" id="KW-1133">Transmembrane helix</keyword>
<dbReference type="SMART" id="SM00317">
    <property type="entry name" value="SET"/>
    <property type="match status" value="1"/>
</dbReference>
<comment type="caution">
    <text evidence="3">The sequence shown here is derived from an EMBL/GenBank/DDBJ whole genome shotgun (WGS) entry which is preliminary data.</text>
</comment>
<keyword evidence="4" id="KW-1185">Reference proteome</keyword>
<dbReference type="Gene3D" id="2.170.270.10">
    <property type="entry name" value="SET domain"/>
    <property type="match status" value="1"/>
</dbReference>
<dbReference type="OrthoDB" id="6141102at2759"/>
<evidence type="ECO:0000313" key="3">
    <source>
        <dbReference type="EMBL" id="CAG8538561.1"/>
    </source>
</evidence>
<evidence type="ECO:0000259" key="2">
    <source>
        <dbReference type="PROSITE" id="PS50280"/>
    </source>
</evidence>
<protein>
    <submittedName>
        <fullName evidence="3">3526_t:CDS:1</fullName>
    </submittedName>
</protein>
<evidence type="ECO:0000256" key="1">
    <source>
        <dbReference type="SAM" id="Phobius"/>
    </source>
</evidence>
<dbReference type="PROSITE" id="PS50280">
    <property type="entry name" value="SET"/>
    <property type="match status" value="1"/>
</dbReference>
<gene>
    <name evidence="3" type="ORF">DEBURN_LOCUS6494</name>
</gene>
<dbReference type="AlphaFoldDB" id="A0A9N9FID2"/>
<proteinExistence type="predicted"/>
<organism evidence="3 4">
    <name type="scientific">Diversispora eburnea</name>
    <dbReference type="NCBI Taxonomy" id="1213867"/>
    <lineage>
        <taxon>Eukaryota</taxon>
        <taxon>Fungi</taxon>
        <taxon>Fungi incertae sedis</taxon>
        <taxon>Mucoromycota</taxon>
        <taxon>Glomeromycotina</taxon>
        <taxon>Glomeromycetes</taxon>
        <taxon>Diversisporales</taxon>
        <taxon>Diversisporaceae</taxon>
        <taxon>Diversispora</taxon>
    </lineage>
</organism>
<dbReference type="InterPro" id="IPR001214">
    <property type="entry name" value="SET_dom"/>
</dbReference>
<dbReference type="EMBL" id="CAJVPK010000674">
    <property type="protein sequence ID" value="CAG8538561.1"/>
    <property type="molecule type" value="Genomic_DNA"/>
</dbReference>
<name>A0A9N9FID2_9GLOM</name>
<dbReference type="SUPFAM" id="SSF82199">
    <property type="entry name" value="SET domain"/>
    <property type="match status" value="1"/>
</dbReference>
<dbReference type="InterPro" id="IPR046341">
    <property type="entry name" value="SET_dom_sf"/>
</dbReference>
<feature type="transmembrane region" description="Helical" evidence="1">
    <location>
        <begin position="20"/>
        <end position="44"/>
    </location>
</feature>
<accession>A0A9N9FID2</accession>
<dbReference type="Proteomes" id="UP000789706">
    <property type="component" value="Unassembled WGS sequence"/>
</dbReference>
<dbReference type="Pfam" id="PF00856">
    <property type="entry name" value="SET"/>
    <property type="match status" value="1"/>
</dbReference>